<sequence>MSHLFTRALLSLMTRRPYVMLTRWGGIVLLVMVGMLLTVHPPAPSGASPAVQGTSLSAPPVTQAGGGEDTGMLLSPSSHQQAFACGIGDVTCYSNEFLANLTEQIWNVVRPIIELFMQNPFNFLSQTPALATYNNTQIQQMVSWELGFLDTAVVVLVGFLAYNMLIGRSIGVPMPSLHEALPRLCVAFLAAHISLYVCRLIIDFNNALCLGVDELFLHSFLKDTLSLMITFVGQTPDQVAIGFLLRIWFVIFLFWHMLWLAWQMLVRLAVVALLTALSPLGLLCLALPQTQRWGQIWLSAFVSTVMIQFIQVTALSLGGLLVSYSTSIQISTGPVVGLDTIIQQIVALLLSGAMFYLVPRLPSMIQNYALRPILQAQQQADTAQSQVTTQVESMAIRAIAAL</sequence>
<organism evidence="2 3">
    <name type="scientific">Ktedonobacter racemifer DSM 44963</name>
    <dbReference type="NCBI Taxonomy" id="485913"/>
    <lineage>
        <taxon>Bacteria</taxon>
        <taxon>Bacillati</taxon>
        <taxon>Chloroflexota</taxon>
        <taxon>Ktedonobacteria</taxon>
        <taxon>Ktedonobacterales</taxon>
        <taxon>Ktedonobacteraceae</taxon>
        <taxon>Ktedonobacter</taxon>
    </lineage>
</organism>
<dbReference type="Proteomes" id="UP000004508">
    <property type="component" value="Unassembled WGS sequence"/>
</dbReference>
<protein>
    <recommendedName>
        <fullName evidence="4">TrbL/VirB6 plasmid conjugal transfer protein</fullName>
    </recommendedName>
</protein>
<proteinExistence type="predicted"/>
<evidence type="ECO:0008006" key="4">
    <source>
        <dbReference type="Google" id="ProtNLM"/>
    </source>
</evidence>
<keyword evidence="1" id="KW-1133">Transmembrane helix</keyword>
<dbReference type="STRING" id="485913.Krac_5836"/>
<comment type="caution">
    <text evidence="2">The sequence shown here is derived from an EMBL/GenBank/DDBJ whole genome shotgun (WGS) entry which is preliminary data.</text>
</comment>
<evidence type="ECO:0000313" key="2">
    <source>
        <dbReference type="EMBL" id="EFH84733.1"/>
    </source>
</evidence>
<feature type="transmembrane region" description="Helical" evidence="1">
    <location>
        <begin position="341"/>
        <end position="358"/>
    </location>
</feature>
<gene>
    <name evidence="2" type="ORF">Krac_5836</name>
</gene>
<feature type="transmembrane region" description="Helical" evidence="1">
    <location>
        <begin position="184"/>
        <end position="202"/>
    </location>
</feature>
<dbReference type="InParanoid" id="D6TX00"/>
<dbReference type="AlphaFoldDB" id="D6TX00"/>
<accession>D6TX00</accession>
<keyword evidence="3" id="KW-1185">Reference proteome</keyword>
<evidence type="ECO:0000256" key="1">
    <source>
        <dbReference type="SAM" id="Phobius"/>
    </source>
</evidence>
<keyword evidence="1" id="KW-0812">Transmembrane</keyword>
<feature type="transmembrane region" description="Helical" evidence="1">
    <location>
        <begin position="264"/>
        <end position="285"/>
    </location>
</feature>
<evidence type="ECO:0000313" key="3">
    <source>
        <dbReference type="Proteomes" id="UP000004508"/>
    </source>
</evidence>
<feature type="transmembrane region" description="Helical" evidence="1">
    <location>
        <begin position="21"/>
        <end position="39"/>
    </location>
</feature>
<name>D6TX00_KTERA</name>
<feature type="transmembrane region" description="Helical" evidence="1">
    <location>
        <begin position="239"/>
        <end position="258"/>
    </location>
</feature>
<keyword evidence="1" id="KW-0472">Membrane</keyword>
<reference evidence="2 3" key="1">
    <citation type="journal article" date="2011" name="Stand. Genomic Sci.">
        <title>Non-contiguous finished genome sequence and contextual data of the filamentous soil bacterium Ktedonobacter racemifer type strain (SOSP1-21).</title>
        <authorList>
            <person name="Chang Y.J."/>
            <person name="Land M."/>
            <person name="Hauser L."/>
            <person name="Chertkov O."/>
            <person name="Del Rio T.G."/>
            <person name="Nolan M."/>
            <person name="Copeland A."/>
            <person name="Tice H."/>
            <person name="Cheng J.F."/>
            <person name="Lucas S."/>
            <person name="Han C."/>
            <person name="Goodwin L."/>
            <person name="Pitluck S."/>
            <person name="Ivanova N."/>
            <person name="Ovchinikova G."/>
            <person name="Pati A."/>
            <person name="Chen A."/>
            <person name="Palaniappan K."/>
            <person name="Mavromatis K."/>
            <person name="Liolios K."/>
            <person name="Brettin T."/>
            <person name="Fiebig A."/>
            <person name="Rohde M."/>
            <person name="Abt B."/>
            <person name="Goker M."/>
            <person name="Detter J.C."/>
            <person name="Woyke T."/>
            <person name="Bristow J."/>
            <person name="Eisen J.A."/>
            <person name="Markowitz V."/>
            <person name="Hugenholtz P."/>
            <person name="Kyrpides N.C."/>
            <person name="Klenk H.P."/>
            <person name="Lapidus A."/>
        </authorList>
    </citation>
    <scope>NUCLEOTIDE SEQUENCE [LARGE SCALE GENOMIC DNA]</scope>
    <source>
        <strain evidence="3">DSM 44963</strain>
    </source>
</reference>
<dbReference type="EMBL" id="ADVG01000003">
    <property type="protein sequence ID" value="EFH84733.1"/>
    <property type="molecule type" value="Genomic_DNA"/>
</dbReference>
<feature type="transmembrane region" description="Helical" evidence="1">
    <location>
        <begin position="142"/>
        <end position="163"/>
    </location>
</feature>
<feature type="transmembrane region" description="Helical" evidence="1">
    <location>
        <begin position="297"/>
        <end position="321"/>
    </location>
</feature>